<accession>A0ABW8D890</accession>
<gene>
    <name evidence="2" type="ORF">ACD661_10185</name>
</gene>
<keyword evidence="1" id="KW-0472">Membrane</keyword>
<keyword evidence="3" id="KW-1185">Reference proteome</keyword>
<name>A0ABW8D890_9GAMM</name>
<keyword evidence="1" id="KW-0812">Transmembrane</keyword>
<sequence>MDIIGLISSLIGGAIGGNATGVGLKNLSLGTIGNTIAGLVGGALGGYILQGVQLLNHLGIADTTLGTILGDGGTGLVSGGIVTAIVGLIRNMMTK</sequence>
<keyword evidence="1" id="KW-1133">Transmembrane helix</keyword>
<organism evidence="2 3">
    <name type="scientific">Legionella lytica</name>
    <dbReference type="NCBI Taxonomy" id="96232"/>
    <lineage>
        <taxon>Bacteria</taxon>
        <taxon>Pseudomonadati</taxon>
        <taxon>Pseudomonadota</taxon>
        <taxon>Gammaproteobacteria</taxon>
        <taxon>Legionellales</taxon>
        <taxon>Legionellaceae</taxon>
        <taxon>Legionella</taxon>
    </lineage>
</organism>
<feature type="transmembrane region" description="Helical" evidence="1">
    <location>
        <begin position="68"/>
        <end position="89"/>
    </location>
</feature>
<dbReference type="RefSeq" id="WP_400187749.1">
    <property type="nucleotide sequence ID" value="NZ_JBGORX010000003.1"/>
</dbReference>
<evidence type="ECO:0000313" key="3">
    <source>
        <dbReference type="Proteomes" id="UP001615550"/>
    </source>
</evidence>
<dbReference type="Proteomes" id="UP001615550">
    <property type="component" value="Unassembled WGS sequence"/>
</dbReference>
<dbReference type="EMBL" id="JBGORX010000003">
    <property type="protein sequence ID" value="MFJ1268925.1"/>
    <property type="molecule type" value="Genomic_DNA"/>
</dbReference>
<evidence type="ECO:0000256" key="1">
    <source>
        <dbReference type="SAM" id="Phobius"/>
    </source>
</evidence>
<feature type="transmembrane region" description="Helical" evidence="1">
    <location>
        <begin position="36"/>
        <end position="56"/>
    </location>
</feature>
<reference evidence="2 3" key="1">
    <citation type="submission" date="2024-08" db="EMBL/GenBank/DDBJ databases">
        <title>Draft Genome Sequence of Legionella lytica strain DSB2004, Isolated From a Fire Sprinkler System.</title>
        <authorList>
            <person name="Everhart A.D."/>
            <person name="Kidane D.T."/>
            <person name="Farone A.L."/>
            <person name="Farone M.B."/>
        </authorList>
    </citation>
    <scope>NUCLEOTIDE SEQUENCE [LARGE SCALE GENOMIC DNA]</scope>
    <source>
        <strain evidence="2 3">DSB2004</strain>
    </source>
</reference>
<proteinExistence type="predicted"/>
<comment type="caution">
    <text evidence="2">The sequence shown here is derived from an EMBL/GenBank/DDBJ whole genome shotgun (WGS) entry which is preliminary data.</text>
</comment>
<evidence type="ECO:0008006" key="4">
    <source>
        <dbReference type="Google" id="ProtNLM"/>
    </source>
</evidence>
<evidence type="ECO:0000313" key="2">
    <source>
        <dbReference type="EMBL" id="MFJ1268925.1"/>
    </source>
</evidence>
<feature type="transmembrane region" description="Helical" evidence="1">
    <location>
        <begin position="6"/>
        <end position="24"/>
    </location>
</feature>
<protein>
    <recommendedName>
        <fullName evidence="4">DNA methyltransferase</fullName>
    </recommendedName>
</protein>